<protein>
    <recommendedName>
        <fullName evidence="4">Pathogenesis associated protein Cap20</fullName>
    </recommendedName>
</protein>
<proteinExistence type="predicted"/>
<feature type="region of interest" description="Disordered" evidence="1">
    <location>
        <begin position="216"/>
        <end position="241"/>
    </location>
</feature>
<evidence type="ECO:0008006" key="4">
    <source>
        <dbReference type="Google" id="ProtNLM"/>
    </source>
</evidence>
<accession>A0ABR4A904</accession>
<comment type="caution">
    <text evidence="2">The sequence shown here is derived from an EMBL/GenBank/DDBJ whole genome shotgun (WGS) entry which is preliminary data.</text>
</comment>
<gene>
    <name evidence="2" type="ORF">N7G274_004857</name>
</gene>
<sequence>MSKTMTNGDTSSEFLNKLTSYPVVNDSISAYKSNPYGKKTIDLSQTGYEKFVSPFVPYAQRPYGYVKPYVSKADDLAAVGLGKVDSTFPIVKQDTEKIKGSIMDLAYFPFRVIGDGKNYVLDTYSSEYKKCGGDGYVSGGKAMITTGLVVTSDTLAWLSSFLGQKKDEGTDYVAKKYGEASSFASEKSGAAMDYASEKAEQAKNLAYQKKEEAKDMADDAKATADKKSSEAKQTAKDKAGK</sequence>
<keyword evidence="3" id="KW-1185">Reference proteome</keyword>
<evidence type="ECO:0000313" key="3">
    <source>
        <dbReference type="Proteomes" id="UP001590950"/>
    </source>
</evidence>
<name>A0ABR4A904_9LECA</name>
<evidence type="ECO:0000256" key="1">
    <source>
        <dbReference type="SAM" id="MobiDB-lite"/>
    </source>
</evidence>
<dbReference type="EMBL" id="JBEFKJ010000014">
    <property type="protein sequence ID" value="KAL2042367.1"/>
    <property type="molecule type" value="Genomic_DNA"/>
</dbReference>
<organism evidence="2 3">
    <name type="scientific">Stereocaulon virgatum</name>
    <dbReference type="NCBI Taxonomy" id="373712"/>
    <lineage>
        <taxon>Eukaryota</taxon>
        <taxon>Fungi</taxon>
        <taxon>Dikarya</taxon>
        <taxon>Ascomycota</taxon>
        <taxon>Pezizomycotina</taxon>
        <taxon>Lecanoromycetes</taxon>
        <taxon>OSLEUM clade</taxon>
        <taxon>Lecanoromycetidae</taxon>
        <taxon>Lecanorales</taxon>
        <taxon>Lecanorineae</taxon>
        <taxon>Stereocaulaceae</taxon>
        <taxon>Stereocaulon</taxon>
    </lineage>
</organism>
<evidence type="ECO:0000313" key="2">
    <source>
        <dbReference type="EMBL" id="KAL2042367.1"/>
    </source>
</evidence>
<reference evidence="2 3" key="1">
    <citation type="submission" date="2024-09" db="EMBL/GenBank/DDBJ databases">
        <title>Rethinking Asexuality: The Enigmatic Case of Functional Sexual Genes in Lepraria (Stereocaulaceae).</title>
        <authorList>
            <person name="Doellman M."/>
            <person name="Sun Y."/>
            <person name="Barcenas-Pena A."/>
            <person name="Lumbsch H.T."/>
            <person name="Grewe F."/>
        </authorList>
    </citation>
    <scope>NUCLEOTIDE SEQUENCE [LARGE SCALE GENOMIC DNA]</scope>
    <source>
        <strain evidence="2 3">Mercado 3170</strain>
    </source>
</reference>
<dbReference type="Proteomes" id="UP001590950">
    <property type="component" value="Unassembled WGS sequence"/>
</dbReference>